<dbReference type="OrthoDB" id="2085342at2"/>
<accession>A0A132MFT2</accession>
<evidence type="ECO:0000313" key="3">
    <source>
        <dbReference type="EMBL" id="PTQ52333.1"/>
    </source>
</evidence>
<evidence type="ECO:0000313" key="5">
    <source>
        <dbReference type="Proteomes" id="UP000244180"/>
    </source>
</evidence>
<gene>
    <name evidence="3" type="ORF">HSCHL_0459</name>
    <name evidence="1" type="ORF">KM312_04465</name>
    <name evidence="2" type="ORF">SA87_08110</name>
</gene>
<dbReference type="InterPro" id="IPR038693">
    <property type="entry name" value="PaaB_sf"/>
</dbReference>
<evidence type="ECO:0000313" key="2">
    <source>
        <dbReference type="EMBL" id="OAR05321.1"/>
    </source>
</evidence>
<dbReference type="Gene3D" id="3.10.20.520">
    <property type="entry name" value="Phenylacetic acid degradation B"/>
    <property type="match status" value="1"/>
</dbReference>
<dbReference type="Proteomes" id="UP000748108">
    <property type="component" value="Unassembled WGS sequence"/>
</dbReference>
<dbReference type="EMBL" id="JAHHQF010000045">
    <property type="protein sequence ID" value="MBT9281897.1"/>
    <property type="molecule type" value="Genomic_DNA"/>
</dbReference>
<name>A0A132MFT2_HYDSH</name>
<evidence type="ECO:0000313" key="4">
    <source>
        <dbReference type="Proteomes" id="UP000243024"/>
    </source>
</evidence>
<dbReference type="STRING" id="1484.SA87_08110"/>
<proteinExistence type="predicted"/>
<reference evidence="2 4" key="1">
    <citation type="submission" date="2015-09" db="EMBL/GenBank/DDBJ databases">
        <title>Draft genome sequence of Hydrogenibacillus schlegelii DSM 2000.</title>
        <authorList>
            <person name="Hemp J."/>
        </authorList>
    </citation>
    <scope>NUCLEOTIDE SEQUENCE [LARGE SCALE GENOMIC DNA]</scope>
    <source>
        <strain evidence="2 4">MA 48</strain>
    </source>
</reference>
<reference evidence="1" key="3">
    <citation type="journal article" date="2021" name="Microbiology">
        <title>Metagenomic Analysis of the Microbial Community in the Underground Coal Fire Area (Kemerovo Region, Russia) Revealed Predominance of Thermophilic Members of the Phyla Deinococcus-thermus, Aquificae, and Firmicutes.</title>
        <authorList>
            <person name="Kadnikov V."/>
            <person name="Mardanov A.V."/>
            <person name="Beletsky A.V."/>
            <person name="Karnachuk O.V."/>
            <person name="Ravin N.V."/>
        </authorList>
    </citation>
    <scope>NUCLEOTIDE SEQUENCE</scope>
    <source>
        <strain evidence="1">RBS10-49</strain>
    </source>
</reference>
<dbReference type="RefSeq" id="WP_066198244.1">
    <property type="nucleotide sequence ID" value="NZ_CBCSAS010000001.1"/>
</dbReference>
<sequence length="112" mass="13211">MEKDYEIYEVFSQKEPTGKYESQFSLLAPSPEIALAMAQENFLRREDPPANLFVVNRRHIHFISPEARVALRRMDNKAYRMPGYYGRVLKKWHELKARRGIGDRLLKVEEDG</sequence>
<reference evidence="3 5" key="2">
    <citation type="submission" date="2017-08" db="EMBL/GenBank/DDBJ databases">
        <title>Burning lignite coal seam in the remote Altai Mountains harbors a hydrogen-driven thermophilic microbial community.</title>
        <authorList>
            <person name="Kadnikov V.V."/>
            <person name="Mardanov A.V."/>
            <person name="Ivasenko D."/>
            <person name="Beletsky A.V."/>
            <person name="Karnachuk O.V."/>
            <person name="Ravin N.V."/>
        </authorList>
    </citation>
    <scope>NUCLEOTIDE SEQUENCE [LARGE SCALE GENOMIC DNA]</scope>
    <source>
        <strain evidence="3">AL33</strain>
    </source>
</reference>
<dbReference type="InterPro" id="IPR009359">
    <property type="entry name" value="PaaB"/>
</dbReference>
<protein>
    <submittedName>
        <fullName evidence="1">1,2-phenylacetyl-CoA epoxidase subunit B</fullName>
    </submittedName>
    <submittedName>
        <fullName evidence="3">Phenylacetic acid degradation protein PaaB</fullName>
    </submittedName>
</protein>
<organism evidence="2 4">
    <name type="scientific">Hydrogenibacillus schlegelii</name>
    <name type="common">Bacillus schlegelii</name>
    <dbReference type="NCBI Taxonomy" id="1484"/>
    <lineage>
        <taxon>Bacteria</taxon>
        <taxon>Bacillati</taxon>
        <taxon>Bacillota</taxon>
        <taxon>Bacilli</taxon>
        <taxon>Bacillales</taxon>
        <taxon>Bacillales Family X. Incertae Sedis</taxon>
        <taxon>Hydrogenibacillus</taxon>
    </lineage>
</organism>
<dbReference type="Proteomes" id="UP000244180">
    <property type="component" value="Unassembled WGS sequence"/>
</dbReference>
<dbReference type="Pfam" id="PF06243">
    <property type="entry name" value="PaaB"/>
    <property type="match status" value="1"/>
</dbReference>
<dbReference type="EMBL" id="PEBV01000026">
    <property type="protein sequence ID" value="PTQ52333.1"/>
    <property type="molecule type" value="Genomic_DNA"/>
</dbReference>
<dbReference type="Proteomes" id="UP000243024">
    <property type="component" value="Unassembled WGS sequence"/>
</dbReference>
<comment type="caution">
    <text evidence="2">The sequence shown here is derived from an EMBL/GenBank/DDBJ whole genome shotgun (WGS) entry which is preliminary data.</text>
</comment>
<keyword evidence="4" id="KW-1185">Reference proteome</keyword>
<evidence type="ECO:0000313" key="1">
    <source>
        <dbReference type="EMBL" id="MBT9281897.1"/>
    </source>
</evidence>
<dbReference type="EMBL" id="JXBB01000002">
    <property type="protein sequence ID" value="OAR05321.1"/>
    <property type="molecule type" value="Genomic_DNA"/>
</dbReference>
<dbReference type="AlphaFoldDB" id="A0A132MFT2"/>